<dbReference type="InterPro" id="IPR000836">
    <property type="entry name" value="PRTase_dom"/>
</dbReference>
<dbReference type="Pfam" id="PF00156">
    <property type="entry name" value="Pribosyltran"/>
    <property type="match status" value="1"/>
</dbReference>
<dbReference type="Proteomes" id="UP000886891">
    <property type="component" value="Unassembled WGS sequence"/>
</dbReference>
<reference evidence="13" key="2">
    <citation type="journal article" date="2021" name="PeerJ">
        <title>Extensive microbial diversity within the chicken gut microbiome revealed by metagenomics and culture.</title>
        <authorList>
            <person name="Gilroy R."/>
            <person name="Ravi A."/>
            <person name="Getino M."/>
            <person name="Pursley I."/>
            <person name="Horton D.L."/>
            <person name="Alikhan N.F."/>
            <person name="Baker D."/>
            <person name="Gharbi K."/>
            <person name="Hall N."/>
            <person name="Watson M."/>
            <person name="Adriaenssens E.M."/>
            <person name="Foster-Nyarko E."/>
            <person name="Jarju S."/>
            <person name="Secka A."/>
            <person name="Antonio M."/>
            <person name="Oren A."/>
            <person name="Chaudhuri R.R."/>
            <person name="La Ragione R."/>
            <person name="Hildebrand F."/>
            <person name="Pallen M.J."/>
        </authorList>
    </citation>
    <scope>NUCLEOTIDE SEQUENCE</scope>
    <source>
        <strain evidence="13">23406</strain>
    </source>
</reference>
<keyword evidence="3 7" id="KW-0328">Glycosyltransferase</keyword>
<evidence type="ECO:0000256" key="3">
    <source>
        <dbReference type="ARBA" id="ARBA00022676"/>
    </source>
</evidence>
<dbReference type="Gene3D" id="3.60.20.10">
    <property type="entry name" value="Glutamine Phosphoribosylpyrophosphate, subunit 1, domain 1"/>
    <property type="match status" value="1"/>
</dbReference>
<comment type="cofactor">
    <cofactor evidence="7 10">
        <name>Mg(2+)</name>
        <dbReference type="ChEBI" id="CHEBI:18420"/>
    </cofactor>
    <text evidence="7 10">Binds 1 Mg(2+) ion per subunit.</text>
</comment>
<comment type="caution">
    <text evidence="13">The sequence shown here is derived from an EMBL/GenBank/DDBJ whole genome shotgun (WGS) entry which is preliminary data.</text>
</comment>
<evidence type="ECO:0000256" key="10">
    <source>
        <dbReference type="PIRSR" id="PIRSR000485-2"/>
    </source>
</evidence>
<protein>
    <recommendedName>
        <fullName evidence="7">Amidophosphoribosyltransferase</fullName>
        <shortName evidence="7">ATase</shortName>
        <ecNumber evidence="7">2.4.2.14</ecNumber>
    </recommendedName>
    <alternativeName>
        <fullName evidence="7">Glutamine phosphoribosylpyrophosphate amidotransferase</fullName>
        <shortName evidence="7">GPATase</shortName>
    </alternativeName>
</protein>
<feature type="binding site" evidence="7 10">
    <location>
        <position position="355"/>
    </location>
    <ligand>
        <name>Mg(2+)</name>
        <dbReference type="ChEBI" id="CHEBI:18420"/>
    </ligand>
</feature>
<feature type="binding site" evidence="7 11">
    <location>
        <position position="391"/>
    </location>
    <ligand>
        <name>[4Fe-4S] cluster</name>
        <dbReference type="ChEBI" id="CHEBI:49883"/>
    </ligand>
</feature>
<evidence type="ECO:0000256" key="8">
    <source>
        <dbReference type="PIRNR" id="PIRNR000485"/>
    </source>
</evidence>
<evidence type="ECO:0000313" key="13">
    <source>
        <dbReference type="EMBL" id="HIU99896.1"/>
    </source>
</evidence>
<dbReference type="NCBIfam" id="TIGR01134">
    <property type="entry name" value="purF"/>
    <property type="match status" value="1"/>
</dbReference>
<evidence type="ECO:0000259" key="12">
    <source>
        <dbReference type="PROSITE" id="PS51278"/>
    </source>
</evidence>
<dbReference type="SUPFAM" id="SSF53271">
    <property type="entry name" value="PRTase-like"/>
    <property type="match status" value="1"/>
</dbReference>
<dbReference type="Gene3D" id="3.40.50.2020">
    <property type="match status" value="1"/>
</dbReference>
<sequence>MGVHEECGVIGIIGKKKQDVAREIYFGLFALQHRGQESAGIAVSYDGNKVAYYKNMGLVNEVFGEEELKLLPHSELGIGHVRYSTTGSSNVVNAQPVVFYGRYGRMALAHNGNIVNASEIKNKMIRAGHIYQSSVDSELVASLINEYSTQNVKEGIFKACKEFVGAFAIIVMEENRLIAVRDKYGLKPLVLGEKDGAYILASESCALDALEANFIRDIEPGEVIEIDTDGTVRSEHYDVPCRRSCIFEYVYLARSDSVIDGVSVYDSRYECGRALAKLYKIDADIVAGVPDSALVCARGYSDVSGIPYVEALSKNRYIGRTFIQPSQSMRESSVKIKLNAFRSNIKGKRLILIDDSIVRGTTSKKIIKLLRQSGAKEVHMLVASPIVQHPCYFGVDMQTKEQLIGAERNAQQICAEIGADSLHFIPLDALKSACGGNGCLCSACFDGDYPMEVACYGCDKTGLE</sequence>
<keyword evidence="7 11" id="KW-0411">Iron-sulfur</keyword>
<dbReference type="EC" id="2.4.2.14" evidence="7"/>
<evidence type="ECO:0000256" key="4">
    <source>
        <dbReference type="ARBA" id="ARBA00022679"/>
    </source>
</evidence>
<dbReference type="Pfam" id="PF13522">
    <property type="entry name" value="GATase_6"/>
    <property type="match status" value="1"/>
</dbReference>
<feature type="domain" description="Glutamine amidotransferase type-2" evidence="12">
    <location>
        <begin position="7"/>
        <end position="229"/>
    </location>
</feature>
<dbReference type="PANTHER" id="PTHR11907">
    <property type="entry name" value="AMIDOPHOSPHORIBOSYLTRANSFERASE"/>
    <property type="match status" value="1"/>
</dbReference>
<evidence type="ECO:0000256" key="1">
    <source>
        <dbReference type="ARBA" id="ARBA00005209"/>
    </source>
</evidence>
<feature type="binding site" evidence="7 11">
    <location>
        <position position="444"/>
    </location>
    <ligand>
        <name>[4Fe-4S] cluster</name>
        <dbReference type="ChEBI" id="CHEBI:49883"/>
    </ligand>
</feature>
<gene>
    <name evidence="7 13" type="primary">purF</name>
    <name evidence="13" type="ORF">IAB14_02130</name>
</gene>
<dbReference type="SUPFAM" id="SSF56235">
    <property type="entry name" value="N-terminal nucleophile aminohydrolases (Ntn hydrolases)"/>
    <property type="match status" value="1"/>
</dbReference>
<feature type="binding site" evidence="7 10">
    <location>
        <position position="292"/>
    </location>
    <ligand>
        <name>Mg(2+)</name>
        <dbReference type="ChEBI" id="CHEBI:18420"/>
    </ligand>
</feature>
<dbReference type="EMBL" id="DVOH01000016">
    <property type="protein sequence ID" value="HIU99896.1"/>
    <property type="molecule type" value="Genomic_DNA"/>
</dbReference>
<dbReference type="GO" id="GO:0051539">
    <property type="term" value="F:4 iron, 4 sulfur cluster binding"/>
    <property type="evidence" value="ECO:0007669"/>
    <property type="project" value="UniProtKB-KW"/>
</dbReference>
<comment type="pathway">
    <text evidence="1 7 8">Purine metabolism; IMP biosynthesis via de novo pathway; N(1)-(5-phospho-D-ribosyl)glycinamide from 5-phospho-alpha-D-ribose 1-diphosphate: step 1/2.</text>
</comment>
<keyword evidence="5 7" id="KW-0658">Purine biosynthesis</keyword>
<keyword evidence="7 10" id="KW-0479">Metal-binding</keyword>
<dbReference type="GO" id="GO:0000287">
    <property type="term" value="F:magnesium ion binding"/>
    <property type="evidence" value="ECO:0007669"/>
    <property type="project" value="UniProtKB-UniRule"/>
</dbReference>
<comment type="similarity">
    <text evidence="2 7 8">In the C-terminal section; belongs to the purine/pyrimidine phosphoribosyltransferase family.</text>
</comment>
<name>A0A9D1NB57_9FIRM</name>
<feature type="binding site" evidence="7 11">
    <location>
        <position position="245"/>
    </location>
    <ligand>
        <name>[4Fe-4S] cluster</name>
        <dbReference type="ChEBI" id="CHEBI:49883"/>
    </ligand>
</feature>
<evidence type="ECO:0000256" key="2">
    <source>
        <dbReference type="ARBA" id="ARBA00010138"/>
    </source>
</evidence>
<dbReference type="GO" id="GO:0006189">
    <property type="term" value="P:'de novo' IMP biosynthetic process"/>
    <property type="evidence" value="ECO:0007669"/>
    <property type="project" value="UniProtKB-UniRule"/>
</dbReference>
<evidence type="ECO:0000256" key="6">
    <source>
        <dbReference type="ARBA" id="ARBA00022962"/>
    </source>
</evidence>
<keyword evidence="7" id="KW-0004">4Fe-4S</keyword>
<dbReference type="GO" id="GO:0009113">
    <property type="term" value="P:purine nucleobase biosynthetic process"/>
    <property type="evidence" value="ECO:0007669"/>
    <property type="project" value="UniProtKB-UniRule"/>
</dbReference>
<dbReference type="CDD" id="cd06223">
    <property type="entry name" value="PRTases_typeI"/>
    <property type="match status" value="1"/>
</dbReference>
<dbReference type="HAMAP" id="MF_01931">
    <property type="entry name" value="PurF"/>
    <property type="match status" value="1"/>
</dbReference>
<dbReference type="InterPro" id="IPR017932">
    <property type="entry name" value="GATase_2_dom"/>
</dbReference>
<dbReference type="PROSITE" id="PS51278">
    <property type="entry name" value="GATASE_TYPE_2"/>
    <property type="match status" value="1"/>
</dbReference>
<dbReference type="InterPro" id="IPR005854">
    <property type="entry name" value="PurF"/>
</dbReference>
<dbReference type="InterPro" id="IPR035584">
    <property type="entry name" value="PurF_N"/>
</dbReference>
<accession>A0A9D1NB57</accession>
<dbReference type="InterPro" id="IPR029057">
    <property type="entry name" value="PRTase-like"/>
</dbReference>
<proteinExistence type="inferred from homology"/>
<evidence type="ECO:0000256" key="5">
    <source>
        <dbReference type="ARBA" id="ARBA00022755"/>
    </source>
</evidence>
<keyword evidence="7 11" id="KW-0408">Iron</keyword>
<dbReference type="CDD" id="cd00715">
    <property type="entry name" value="GPATase_N"/>
    <property type="match status" value="1"/>
</dbReference>
<keyword evidence="7 10" id="KW-0460">Magnesium</keyword>
<feature type="binding site" evidence="7 11">
    <location>
        <position position="441"/>
    </location>
    <ligand>
        <name>[4Fe-4S] cluster</name>
        <dbReference type="ChEBI" id="CHEBI:49883"/>
    </ligand>
</feature>
<keyword evidence="6 7" id="KW-0315">Glutamine amidotransferase</keyword>
<dbReference type="InterPro" id="IPR029055">
    <property type="entry name" value="Ntn_hydrolases_N"/>
</dbReference>
<evidence type="ECO:0000256" key="7">
    <source>
        <dbReference type="HAMAP-Rule" id="MF_01931"/>
    </source>
</evidence>
<dbReference type="PIRSF" id="PIRSF000485">
    <property type="entry name" value="Amd_phspho_trans"/>
    <property type="match status" value="1"/>
</dbReference>
<keyword evidence="4 7" id="KW-0808">Transferase</keyword>
<evidence type="ECO:0000256" key="9">
    <source>
        <dbReference type="PIRSR" id="PIRSR000485-1"/>
    </source>
</evidence>
<reference evidence="13" key="1">
    <citation type="submission" date="2020-10" db="EMBL/GenBank/DDBJ databases">
        <authorList>
            <person name="Gilroy R."/>
        </authorList>
    </citation>
    <scope>NUCLEOTIDE SEQUENCE</scope>
    <source>
        <strain evidence="13">23406</strain>
    </source>
</reference>
<dbReference type="AlphaFoldDB" id="A0A9D1NB57"/>
<organism evidence="13 14">
    <name type="scientific">Candidatus Stercoripulliclostridium merdipullorum</name>
    <dbReference type="NCBI Taxonomy" id="2840952"/>
    <lineage>
        <taxon>Bacteria</taxon>
        <taxon>Bacillati</taxon>
        <taxon>Bacillota</taxon>
        <taxon>Clostridia</taxon>
        <taxon>Eubacteriales</taxon>
        <taxon>Candidatus Stercoripulliclostridium</taxon>
    </lineage>
</organism>
<feature type="binding site" evidence="7 10">
    <location>
        <position position="354"/>
    </location>
    <ligand>
        <name>Mg(2+)</name>
        <dbReference type="ChEBI" id="CHEBI:18420"/>
    </ligand>
</feature>
<comment type="catalytic activity">
    <reaction evidence="7 8">
        <text>5-phospho-beta-D-ribosylamine + L-glutamate + diphosphate = 5-phospho-alpha-D-ribose 1-diphosphate + L-glutamine + H2O</text>
        <dbReference type="Rhea" id="RHEA:14905"/>
        <dbReference type="ChEBI" id="CHEBI:15377"/>
        <dbReference type="ChEBI" id="CHEBI:29985"/>
        <dbReference type="ChEBI" id="CHEBI:33019"/>
        <dbReference type="ChEBI" id="CHEBI:58017"/>
        <dbReference type="ChEBI" id="CHEBI:58359"/>
        <dbReference type="ChEBI" id="CHEBI:58681"/>
        <dbReference type="EC" id="2.4.2.14"/>
    </reaction>
</comment>
<evidence type="ECO:0000313" key="14">
    <source>
        <dbReference type="Proteomes" id="UP000886891"/>
    </source>
</evidence>
<comment type="function">
    <text evidence="7">Catalyzes the formation of phosphoribosylamine from phosphoribosylpyrophosphate (PRPP) and glutamine.</text>
</comment>
<comment type="cofactor">
    <cofactor evidence="7 11">
        <name>[4Fe-4S] cluster</name>
        <dbReference type="ChEBI" id="CHEBI:49883"/>
    </cofactor>
    <text evidence="7 11">Binds 1 [4Fe-4S] cluster per subunit.</text>
</comment>
<dbReference type="GO" id="GO:0004044">
    <property type="term" value="F:amidophosphoribosyltransferase activity"/>
    <property type="evidence" value="ECO:0007669"/>
    <property type="project" value="UniProtKB-UniRule"/>
</dbReference>
<feature type="active site" description="Nucleophile" evidence="7 9">
    <location>
        <position position="7"/>
    </location>
</feature>
<evidence type="ECO:0000256" key="11">
    <source>
        <dbReference type="PIRSR" id="PIRSR000485-3"/>
    </source>
</evidence>